<keyword evidence="1" id="KW-0695">RNA-directed DNA polymerase</keyword>
<dbReference type="Proteomes" id="UP000321947">
    <property type="component" value="Unassembled WGS sequence"/>
</dbReference>
<comment type="caution">
    <text evidence="1">The sequence shown here is derived from an EMBL/GenBank/DDBJ whole genome shotgun (WGS) entry which is preliminary data.</text>
</comment>
<accession>A0A5D3CSW2</accession>
<organism evidence="1 2">
    <name type="scientific">Cucumis melo var. makuwa</name>
    <name type="common">Oriental melon</name>
    <dbReference type="NCBI Taxonomy" id="1194695"/>
    <lineage>
        <taxon>Eukaryota</taxon>
        <taxon>Viridiplantae</taxon>
        <taxon>Streptophyta</taxon>
        <taxon>Embryophyta</taxon>
        <taxon>Tracheophyta</taxon>
        <taxon>Spermatophyta</taxon>
        <taxon>Magnoliopsida</taxon>
        <taxon>eudicotyledons</taxon>
        <taxon>Gunneridae</taxon>
        <taxon>Pentapetalae</taxon>
        <taxon>rosids</taxon>
        <taxon>fabids</taxon>
        <taxon>Cucurbitales</taxon>
        <taxon>Cucurbitaceae</taxon>
        <taxon>Benincaseae</taxon>
        <taxon>Cucumis</taxon>
    </lineage>
</organism>
<protein>
    <submittedName>
        <fullName evidence="1">RNA-directed DNA polymerase-like protein</fullName>
    </submittedName>
</protein>
<reference evidence="1 2" key="1">
    <citation type="submission" date="2019-08" db="EMBL/GenBank/DDBJ databases">
        <title>Draft genome sequences of two oriental melons (Cucumis melo L. var makuwa).</title>
        <authorList>
            <person name="Kwon S.-Y."/>
        </authorList>
    </citation>
    <scope>NUCLEOTIDE SEQUENCE [LARGE SCALE GENOMIC DNA]</scope>
    <source>
        <strain evidence="2">cv. Chang Bougi</strain>
        <tissue evidence="1">Leaf</tissue>
    </source>
</reference>
<dbReference type="AlphaFoldDB" id="A0A5D3CSW2"/>
<gene>
    <name evidence="1" type="ORF">E5676_scaffold45G00510</name>
</gene>
<dbReference type="GO" id="GO:0003964">
    <property type="term" value="F:RNA-directed DNA polymerase activity"/>
    <property type="evidence" value="ECO:0007669"/>
    <property type="project" value="UniProtKB-KW"/>
</dbReference>
<sequence>MAAKFHEHACPGRCLPIAACSNILKPPYPYVFCETNDDKVMSVEWLCKLYGRKDDDINVTNIRQPNWLKMISTMQLKKCLTCNEPTFMAIPLESLENPKKIVPKDIMCVLEKYSDVLSDSLSKSLPSRRMTDHKIELLLGAKLPTKNAYHLAPLKLTEL</sequence>
<proteinExistence type="predicted"/>
<evidence type="ECO:0000313" key="2">
    <source>
        <dbReference type="Proteomes" id="UP000321947"/>
    </source>
</evidence>
<dbReference type="EMBL" id="SSTD01008722">
    <property type="protein sequence ID" value="TYK15017.1"/>
    <property type="molecule type" value="Genomic_DNA"/>
</dbReference>
<keyword evidence="1" id="KW-0808">Transferase</keyword>
<evidence type="ECO:0000313" key="1">
    <source>
        <dbReference type="EMBL" id="TYK15017.1"/>
    </source>
</evidence>
<name>A0A5D3CSW2_CUCMM</name>
<keyword evidence="1" id="KW-0548">Nucleotidyltransferase</keyword>